<name>A0A8X6INP0_NEPPI</name>
<dbReference type="EMBL" id="BMAW01092204">
    <property type="protein sequence ID" value="GFS53694.1"/>
    <property type="molecule type" value="Genomic_DNA"/>
</dbReference>
<evidence type="ECO:0008006" key="3">
    <source>
        <dbReference type="Google" id="ProtNLM"/>
    </source>
</evidence>
<evidence type="ECO:0000313" key="1">
    <source>
        <dbReference type="EMBL" id="GFS53694.1"/>
    </source>
</evidence>
<dbReference type="AlphaFoldDB" id="A0A8X6INP0"/>
<gene>
    <name evidence="1" type="ORF">NPIL_209661</name>
</gene>
<accession>A0A8X6INP0</accession>
<proteinExistence type="predicted"/>
<reference evidence="1" key="1">
    <citation type="submission" date="2020-08" db="EMBL/GenBank/DDBJ databases">
        <title>Multicomponent nature underlies the extraordinary mechanical properties of spider dragline silk.</title>
        <authorList>
            <person name="Kono N."/>
            <person name="Nakamura H."/>
            <person name="Mori M."/>
            <person name="Yoshida Y."/>
            <person name="Ohtoshi R."/>
            <person name="Malay A.D."/>
            <person name="Moran D.A.P."/>
            <person name="Tomita M."/>
            <person name="Numata K."/>
            <person name="Arakawa K."/>
        </authorList>
    </citation>
    <scope>NUCLEOTIDE SEQUENCE</scope>
</reference>
<organism evidence="1 2">
    <name type="scientific">Nephila pilipes</name>
    <name type="common">Giant wood spider</name>
    <name type="synonym">Nephila maculata</name>
    <dbReference type="NCBI Taxonomy" id="299642"/>
    <lineage>
        <taxon>Eukaryota</taxon>
        <taxon>Metazoa</taxon>
        <taxon>Ecdysozoa</taxon>
        <taxon>Arthropoda</taxon>
        <taxon>Chelicerata</taxon>
        <taxon>Arachnida</taxon>
        <taxon>Araneae</taxon>
        <taxon>Araneomorphae</taxon>
        <taxon>Entelegynae</taxon>
        <taxon>Araneoidea</taxon>
        <taxon>Nephilidae</taxon>
        <taxon>Nephila</taxon>
    </lineage>
</organism>
<sequence length="103" mass="11659">MLSLDTQQLTRPSAVFKDLYRNSTCRFEFTSQSALTTPRSSFESSFEASVAQEFLDYFGDVDGEVDIVQDNPQCDRACFRKCRHSGKGGGSCFLRGYCECFYT</sequence>
<dbReference type="Proteomes" id="UP000887013">
    <property type="component" value="Unassembled WGS sequence"/>
</dbReference>
<comment type="caution">
    <text evidence="1">The sequence shown here is derived from an EMBL/GenBank/DDBJ whole genome shotgun (WGS) entry which is preliminary data.</text>
</comment>
<protein>
    <recommendedName>
        <fullName evidence="3">Defensin</fullName>
    </recommendedName>
</protein>
<keyword evidence="2" id="KW-1185">Reference proteome</keyword>
<evidence type="ECO:0000313" key="2">
    <source>
        <dbReference type="Proteomes" id="UP000887013"/>
    </source>
</evidence>